<dbReference type="SMART" id="SM00746">
    <property type="entry name" value="TRASH"/>
    <property type="match status" value="1"/>
</dbReference>
<dbReference type="InterPro" id="IPR011017">
    <property type="entry name" value="TRASH_dom"/>
</dbReference>
<sequence length="201" mass="21722">MLFIELFAPQGRLDADRRRKIAKGFLTAVAGTGDEGEAAPDPRSMAVFRSYFHVVVHEPETWVVGEDLVGADGPVPYLVRVQLPGSWRKDLSAHVIPEFTRVIVDADPGAAVQVQVLGVSEGSFGIRGEAVSSDRIVELMNEPVQQELAEGRSVVDPMCGVIVPLATAPVLEWEGTLYGFCCEGCLQEFVAKKEKEAARAG</sequence>
<name>A0ABW3CNP3_9ACTN</name>
<reference evidence="3" key="1">
    <citation type="journal article" date="2019" name="Int. J. Syst. Evol. Microbiol.">
        <title>The Global Catalogue of Microorganisms (GCM) 10K type strain sequencing project: providing services to taxonomists for standard genome sequencing and annotation.</title>
        <authorList>
            <consortium name="The Broad Institute Genomics Platform"/>
            <consortium name="The Broad Institute Genome Sequencing Center for Infectious Disease"/>
            <person name="Wu L."/>
            <person name="Ma J."/>
        </authorList>
    </citation>
    <scope>NUCLEOTIDE SEQUENCE [LARGE SCALE GENOMIC DNA]</scope>
    <source>
        <strain evidence="3">JCM 31696</strain>
    </source>
</reference>
<evidence type="ECO:0000313" key="3">
    <source>
        <dbReference type="Proteomes" id="UP001597083"/>
    </source>
</evidence>
<dbReference type="Proteomes" id="UP001597083">
    <property type="component" value="Unassembled WGS sequence"/>
</dbReference>
<dbReference type="InterPro" id="IPR007029">
    <property type="entry name" value="YHS_dom"/>
</dbReference>
<comment type="caution">
    <text evidence="2">The sequence shown here is derived from an EMBL/GenBank/DDBJ whole genome shotgun (WGS) entry which is preliminary data.</text>
</comment>
<accession>A0ABW3CNP3</accession>
<keyword evidence="3" id="KW-1185">Reference proteome</keyword>
<protein>
    <submittedName>
        <fullName evidence="2">YHS domain-containing protein</fullName>
    </submittedName>
</protein>
<proteinExistence type="predicted"/>
<feature type="domain" description="TRASH" evidence="1">
    <location>
        <begin position="156"/>
        <end position="193"/>
    </location>
</feature>
<evidence type="ECO:0000313" key="2">
    <source>
        <dbReference type="EMBL" id="MFD0856153.1"/>
    </source>
</evidence>
<gene>
    <name evidence="2" type="ORF">ACFQ07_28195</name>
</gene>
<dbReference type="EMBL" id="JBHTIR010003982">
    <property type="protein sequence ID" value="MFD0856153.1"/>
    <property type="molecule type" value="Genomic_DNA"/>
</dbReference>
<evidence type="ECO:0000259" key="1">
    <source>
        <dbReference type="SMART" id="SM00746"/>
    </source>
</evidence>
<organism evidence="2 3">
    <name type="scientific">Actinomadura adrarensis</name>
    <dbReference type="NCBI Taxonomy" id="1819600"/>
    <lineage>
        <taxon>Bacteria</taxon>
        <taxon>Bacillati</taxon>
        <taxon>Actinomycetota</taxon>
        <taxon>Actinomycetes</taxon>
        <taxon>Streptosporangiales</taxon>
        <taxon>Thermomonosporaceae</taxon>
        <taxon>Actinomadura</taxon>
    </lineage>
</organism>
<dbReference type="Pfam" id="PF04945">
    <property type="entry name" value="YHS"/>
    <property type="match status" value="1"/>
</dbReference>